<dbReference type="Pfam" id="PF19295">
    <property type="entry name" value="SufBD_N"/>
    <property type="match status" value="1"/>
</dbReference>
<proteinExistence type="inferred from homology"/>
<dbReference type="SUPFAM" id="SSF101960">
    <property type="entry name" value="Stabilizer of iron transporter SufD"/>
    <property type="match status" value="1"/>
</dbReference>
<evidence type="ECO:0000256" key="1">
    <source>
        <dbReference type="ARBA" id="ARBA00043967"/>
    </source>
</evidence>
<organism evidence="4 5">
    <name type="scientific">Chelatococcus albus</name>
    <dbReference type="NCBI Taxonomy" id="3047466"/>
    <lineage>
        <taxon>Bacteria</taxon>
        <taxon>Pseudomonadati</taxon>
        <taxon>Pseudomonadota</taxon>
        <taxon>Alphaproteobacteria</taxon>
        <taxon>Hyphomicrobiales</taxon>
        <taxon>Chelatococcaceae</taxon>
        <taxon>Chelatococcus</taxon>
    </lineage>
</organism>
<dbReference type="NCBIfam" id="TIGR01981">
    <property type="entry name" value="sufD"/>
    <property type="match status" value="1"/>
</dbReference>
<evidence type="ECO:0000259" key="3">
    <source>
        <dbReference type="Pfam" id="PF19295"/>
    </source>
</evidence>
<evidence type="ECO:0000259" key="2">
    <source>
        <dbReference type="Pfam" id="PF01458"/>
    </source>
</evidence>
<dbReference type="InterPro" id="IPR037284">
    <property type="entry name" value="SUF_FeS_clus_asmbl_SufBD_sf"/>
</dbReference>
<feature type="domain" description="SUF system FeS cluster assembly SufBD core" evidence="2">
    <location>
        <begin position="188"/>
        <end position="414"/>
    </location>
</feature>
<dbReference type="Pfam" id="PF01458">
    <property type="entry name" value="SUFBD_core"/>
    <property type="match status" value="1"/>
</dbReference>
<sequence>MSAEVTPIRTAAETALIERFKAAKGELPGDGEVAKRREEAFARIEAAGLPHRRVEEWKYTDLRGLMREAAPLAPLPSAAEAAGAIAAAEAFAAVDAVRLTFVNGHFLPGASSTGGLPAGVEIVPLAEALASGHALLREMGRVAVGKDNAALALNAAFMADGAVIRVADGVPVAQPLHLRFVNTGAAPFATSPRVLVAVGEGASVTLLETHEGTAGVAYQTNTVVEIFAGAGTNVSHVRLNAEGDGALALSTLAVSLGAEALFNTLGVVTGSAAARHQLFLAFEGEGSKVSIGGATMIGGRQHADTTLVVDHAVPGCESRELFKTVVDGEATGVFQGKIIVRPDAQKTDGRMMSAALLLSETGTMNNKPELEIFADDVQCAHGATCGALDEDLLFYLMARGLPRGEAEALLVQAFLGEAIELVAHEGVREALLGRTAAWLAARAA</sequence>
<keyword evidence="5" id="KW-1185">Reference proteome</keyword>
<evidence type="ECO:0000313" key="4">
    <source>
        <dbReference type="EMBL" id="MDJ1156721.1"/>
    </source>
</evidence>
<gene>
    <name evidence="4" type="primary">sufD</name>
    <name evidence="4" type="ORF">QNA08_00460</name>
</gene>
<feature type="domain" description="SUF system FeS cluster assembly SufBD N-terminal" evidence="3">
    <location>
        <begin position="33"/>
        <end position="177"/>
    </location>
</feature>
<dbReference type="InterPro" id="IPR045595">
    <property type="entry name" value="SufBD_N"/>
</dbReference>
<name>A0ABT7ABG9_9HYPH</name>
<dbReference type="Proteomes" id="UP001321492">
    <property type="component" value="Unassembled WGS sequence"/>
</dbReference>
<dbReference type="EMBL" id="JASJEV010000001">
    <property type="protein sequence ID" value="MDJ1156721.1"/>
    <property type="molecule type" value="Genomic_DNA"/>
</dbReference>
<reference evidence="4 5" key="1">
    <citation type="submission" date="2023-05" db="EMBL/GenBank/DDBJ databases">
        <title>Chelatococcus sp. nov., a moderately thermophilic bacterium isolated from hot spring microbial mat.</title>
        <authorList>
            <person name="Hu C.-J."/>
            <person name="Li W.-J."/>
        </authorList>
    </citation>
    <scope>NUCLEOTIDE SEQUENCE [LARGE SCALE GENOMIC DNA]</scope>
    <source>
        <strain evidence="4 5">SYSU G07232</strain>
    </source>
</reference>
<dbReference type="InterPro" id="IPR055346">
    <property type="entry name" value="Fe-S_cluster_assembly_SufBD"/>
</dbReference>
<dbReference type="InterPro" id="IPR011542">
    <property type="entry name" value="SUF_FeS_clus_asmbl_SufD"/>
</dbReference>
<comment type="caution">
    <text evidence="4">The sequence shown here is derived from an EMBL/GenBank/DDBJ whole genome shotgun (WGS) entry which is preliminary data.</text>
</comment>
<evidence type="ECO:0000313" key="5">
    <source>
        <dbReference type="Proteomes" id="UP001321492"/>
    </source>
</evidence>
<dbReference type="PANTHER" id="PTHR43575:SF1">
    <property type="entry name" value="PROTEIN ABCI7, CHLOROPLASTIC"/>
    <property type="match status" value="1"/>
</dbReference>
<dbReference type="PANTHER" id="PTHR43575">
    <property type="entry name" value="PROTEIN ABCI7, CHLOROPLASTIC"/>
    <property type="match status" value="1"/>
</dbReference>
<comment type="similarity">
    <text evidence="1">Belongs to the iron-sulfur cluster assembly SufBD family.</text>
</comment>
<accession>A0ABT7ABG9</accession>
<dbReference type="InterPro" id="IPR000825">
    <property type="entry name" value="SUF_FeS_clus_asmbl_SufBD_core"/>
</dbReference>
<dbReference type="RefSeq" id="WP_283738724.1">
    <property type="nucleotide sequence ID" value="NZ_JASJEV010000001.1"/>
</dbReference>
<protein>
    <submittedName>
        <fullName evidence="4">Fe-S cluster assembly protein SufD</fullName>
    </submittedName>
</protein>